<keyword evidence="4 7" id="KW-0812">Transmembrane</keyword>
<evidence type="ECO:0000256" key="5">
    <source>
        <dbReference type="ARBA" id="ARBA00022989"/>
    </source>
</evidence>
<dbReference type="RefSeq" id="WP_134168812.1">
    <property type="nucleotide sequence ID" value="NZ_SODD01000009.1"/>
</dbReference>
<dbReference type="Proteomes" id="UP000294743">
    <property type="component" value="Unassembled WGS sequence"/>
</dbReference>
<evidence type="ECO:0000313" key="9">
    <source>
        <dbReference type="Proteomes" id="UP000294743"/>
    </source>
</evidence>
<feature type="transmembrane region" description="Helical" evidence="7">
    <location>
        <begin position="51"/>
        <end position="69"/>
    </location>
</feature>
<dbReference type="GO" id="GO:0015109">
    <property type="term" value="F:chromate transmembrane transporter activity"/>
    <property type="evidence" value="ECO:0007669"/>
    <property type="project" value="InterPro"/>
</dbReference>
<comment type="caution">
    <text evidence="8">The sequence shown here is derived from an EMBL/GenBank/DDBJ whole genome shotgun (WGS) entry which is preliminary data.</text>
</comment>
<dbReference type="GO" id="GO:0005886">
    <property type="term" value="C:plasma membrane"/>
    <property type="evidence" value="ECO:0007669"/>
    <property type="project" value="UniProtKB-SubCell"/>
</dbReference>
<evidence type="ECO:0000256" key="1">
    <source>
        <dbReference type="ARBA" id="ARBA00004651"/>
    </source>
</evidence>
<keyword evidence="9" id="KW-1185">Reference proteome</keyword>
<dbReference type="Pfam" id="PF02417">
    <property type="entry name" value="Chromate_transp"/>
    <property type="match status" value="1"/>
</dbReference>
<reference evidence="8 9" key="1">
    <citation type="submission" date="2019-03" db="EMBL/GenBank/DDBJ databases">
        <title>Genomic Encyclopedia of Type Strains, Phase IV (KMG-IV): sequencing the most valuable type-strain genomes for metagenomic binning, comparative biology and taxonomic classification.</title>
        <authorList>
            <person name="Goeker M."/>
        </authorList>
    </citation>
    <scope>NUCLEOTIDE SEQUENCE [LARGE SCALE GENOMIC DNA]</scope>
    <source>
        <strain evidence="8 9">DSM 28867</strain>
    </source>
</reference>
<dbReference type="PANTHER" id="PTHR43663">
    <property type="entry name" value="CHROMATE TRANSPORT PROTEIN-RELATED"/>
    <property type="match status" value="1"/>
</dbReference>
<evidence type="ECO:0000313" key="8">
    <source>
        <dbReference type="EMBL" id="TDW21026.1"/>
    </source>
</evidence>
<comment type="similarity">
    <text evidence="2">Belongs to the chromate ion transporter (CHR) (TC 2.A.51) family.</text>
</comment>
<evidence type="ECO:0000256" key="2">
    <source>
        <dbReference type="ARBA" id="ARBA00005262"/>
    </source>
</evidence>
<dbReference type="InterPro" id="IPR052518">
    <property type="entry name" value="CHR_Transporter"/>
</dbReference>
<keyword evidence="3" id="KW-1003">Cell membrane</keyword>
<name>A0A4R7ZTX3_9FIRM</name>
<feature type="transmembrane region" description="Helical" evidence="7">
    <location>
        <begin position="81"/>
        <end position="104"/>
    </location>
</feature>
<evidence type="ECO:0000256" key="6">
    <source>
        <dbReference type="ARBA" id="ARBA00023136"/>
    </source>
</evidence>
<dbReference type="PANTHER" id="PTHR43663:SF1">
    <property type="entry name" value="CHROMATE TRANSPORTER"/>
    <property type="match status" value="1"/>
</dbReference>
<keyword evidence="6 7" id="KW-0472">Membrane</keyword>
<dbReference type="OrthoDB" id="9788907at2"/>
<comment type="subcellular location">
    <subcellularLocation>
        <location evidence="1">Cell membrane</location>
        <topology evidence="1">Multi-pass membrane protein</topology>
    </subcellularLocation>
</comment>
<feature type="transmembrane region" description="Helical" evidence="7">
    <location>
        <begin position="140"/>
        <end position="156"/>
    </location>
</feature>
<keyword evidence="5 7" id="KW-1133">Transmembrane helix</keyword>
<evidence type="ECO:0000256" key="4">
    <source>
        <dbReference type="ARBA" id="ARBA00022692"/>
    </source>
</evidence>
<sequence length="187" mass="20494">MQKNVNWILFRSFVIAGTFTFAGGLAMLPLLQKEIVDKHKLMNKDEFLEDAIMAQTLPGIIALNSACFFGKKSNGVPGMLAAALGSILPAFVFMLLATILYEYIPQEGPLQMAFVGIRASAVAFIFAAAISIGQHSLDKIINWIMMITSFLVITVFNFQAPYVILFAGIFGIVYYSYIKKDGGKSSC</sequence>
<dbReference type="AlphaFoldDB" id="A0A4R7ZTX3"/>
<gene>
    <name evidence="8" type="ORF">EDD63_10962</name>
</gene>
<feature type="transmembrane region" description="Helical" evidence="7">
    <location>
        <begin position="110"/>
        <end position="133"/>
    </location>
</feature>
<evidence type="ECO:0000256" key="3">
    <source>
        <dbReference type="ARBA" id="ARBA00022475"/>
    </source>
</evidence>
<dbReference type="EMBL" id="SODD01000009">
    <property type="protein sequence ID" value="TDW21026.1"/>
    <property type="molecule type" value="Genomic_DNA"/>
</dbReference>
<dbReference type="InterPro" id="IPR003370">
    <property type="entry name" value="Chromate_transpt"/>
</dbReference>
<protein>
    <submittedName>
        <fullName evidence="8">Chromate transporter</fullName>
    </submittedName>
</protein>
<feature type="transmembrane region" description="Helical" evidence="7">
    <location>
        <begin position="162"/>
        <end position="178"/>
    </location>
</feature>
<evidence type="ECO:0000256" key="7">
    <source>
        <dbReference type="SAM" id="Phobius"/>
    </source>
</evidence>
<organism evidence="8 9">
    <name type="scientific">Breznakia blatticola</name>
    <dbReference type="NCBI Taxonomy" id="1754012"/>
    <lineage>
        <taxon>Bacteria</taxon>
        <taxon>Bacillati</taxon>
        <taxon>Bacillota</taxon>
        <taxon>Erysipelotrichia</taxon>
        <taxon>Erysipelotrichales</taxon>
        <taxon>Erysipelotrichaceae</taxon>
        <taxon>Breznakia</taxon>
    </lineage>
</organism>
<accession>A0A4R7ZTX3</accession>
<proteinExistence type="inferred from homology"/>
<feature type="transmembrane region" description="Helical" evidence="7">
    <location>
        <begin position="12"/>
        <end position="31"/>
    </location>
</feature>